<dbReference type="EMBL" id="JACXVP010000001">
    <property type="protein sequence ID" value="KAG5628352.1"/>
    <property type="molecule type" value="Genomic_DNA"/>
</dbReference>
<feature type="non-terminal residue" evidence="1">
    <location>
        <position position="1"/>
    </location>
</feature>
<proteinExistence type="predicted"/>
<reference evidence="1 2" key="1">
    <citation type="submission" date="2020-09" db="EMBL/GenBank/DDBJ databases">
        <title>De no assembly of potato wild relative species, Solanum commersonii.</title>
        <authorList>
            <person name="Cho K."/>
        </authorList>
    </citation>
    <scope>NUCLEOTIDE SEQUENCE [LARGE SCALE GENOMIC DNA]</scope>
    <source>
        <strain evidence="1">LZ3.2</strain>
        <tissue evidence="1">Leaf</tissue>
    </source>
</reference>
<dbReference type="Proteomes" id="UP000824120">
    <property type="component" value="Chromosome 1"/>
</dbReference>
<gene>
    <name evidence="1" type="ORF">H5410_000069</name>
</gene>
<comment type="caution">
    <text evidence="1">The sequence shown here is derived from an EMBL/GenBank/DDBJ whole genome shotgun (WGS) entry which is preliminary data.</text>
</comment>
<dbReference type="AlphaFoldDB" id="A0A9J6AV14"/>
<name>A0A9J6AV14_SOLCO</name>
<sequence>SNDQFPRVDLGFAKEKSQQHTPPFRCLFLTKTWKARSSEFLIKMPKLKSILYAFSLERNEGYKHVSIKLE</sequence>
<evidence type="ECO:0000313" key="1">
    <source>
        <dbReference type="EMBL" id="KAG5628352.1"/>
    </source>
</evidence>
<accession>A0A9J6AV14</accession>
<keyword evidence="2" id="KW-1185">Reference proteome</keyword>
<protein>
    <submittedName>
        <fullName evidence="1">Uncharacterized protein</fullName>
    </submittedName>
</protein>
<evidence type="ECO:0000313" key="2">
    <source>
        <dbReference type="Proteomes" id="UP000824120"/>
    </source>
</evidence>
<organism evidence="1 2">
    <name type="scientific">Solanum commersonii</name>
    <name type="common">Commerson's wild potato</name>
    <name type="synonym">Commerson's nightshade</name>
    <dbReference type="NCBI Taxonomy" id="4109"/>
    <lineage>
        <taxon>Eukaryota</taxon>
        <taxon>Viridiplantae</taxon>
        <taxon>Streptophyta</taxon>
        <taxon>Embryophyta</taxon>
        <taxon>Tracheophyta</taxon>
        <taxon>Spermatophyta</taxon>
        <taxon>Magnoliopsida</taxon>
        <taxon>eudicotyledons</taxon>
        <taxon>Gunneridae</taxon>
        <taxon>Pentapetalae</taxon>
        <taxon>asterids</taxon>
        <taxon>lamiids</taxon>
        <taxon>Solanales</taxon>
        <taxon>Solanaceae</taxon>
        <taxon>Solanoideae</taxon>
        <taxon>Solaneae</taxon>
        <taxon>Solanum</taxon>
    </lineage>
</organism>